<dbReference type="InterPro" id="IPR052016">
    <property type="entry name" value="Bact_Sigma-Reg"/>
</dbReference>
<organism evidence="4 5">
    <name type="scientific">Maritimibacter alkaliphilus HTCC2654</name>
    <dbReference type="NCBI Taxonomy" id="314271"/>
    <lineage>
        <taxon>Bacteria</taxon>
        <taxon>Pseudomonadati</taxon>
        <taxon>Pseudomonadota</taxon>
        <taxon>Alphaproteobacteria</taxon>
        <taxon>Rhodobacterales</taxon>
        <taxon>Roseobacteraceae</taxon>
        <taxon>Maritimibacter</taxon>
    </lineage>
</organism>
<sequence length="433" mass="47206">MPAHLLKSKSVRGHLDDSVIRQVLVVDDSRAQRRVLVATLTRLGFDVIEAESGEEALLILGSTHIDLVLSDWMMPGMTGLELCRQFRKMPRDQYGYFILLTSKNEKGAVARGLDIGADDFLTKPISPDELRARISAGDRILRMERELNEKNRLVIATLDEISTLYDALDRDLVEARKMQMSLVKDKLRDFGQSQVSLLLKPSGHVGGDLVGCFDGGNGTVAIYAIDVSGHGIASALLTARIAGYLTDGTPARNVAFEAVPGQGFRMRPPDQVAQTLNELMVSELKSDLYFTMTLAYVDQGTGDVQIAQCGHPNPAVIASDGAVRFHGTGGLPIGLVTDATYETHRFKIAPGERLVLYSDGFTECRDAADEELEEGGLAQLLTKNASLRGGEFFEALTWDLDRFADGQAMPDDISSVVLDYRGSAPDKKSAKKT</sequence>
<dbReference type="Gene3D" id="3.60.40.10">
    <property type="entry name" value="PPM-type phosphatase domain"/>
    <property type="match status" value="1"/>
</dbReference>
<dbReference type="EMBL" id="AAMT01000008">
    <property type="protein sequence ID" value="EAQ12328.1"/>
    <property type="molecule type" value="Genomic_DNA"/>
</dbReference>
<dbReference type="GO" id="GO:0000160">
    <property type="term" value="P:phosphorelay signal transduction system"/>
    <property type="evidence" value="ECO:0007669"/>
    <property type="project" value="InterPro"/>
</dbReference>
<dbReference type="InterPro" id="IPR001932">
    <property type="entry name" value="PPM-type_phosphatase-like_dom"/>
</dbReference>
<dbReference type="SUPFAM" id="SSF52172">
    <property type="entry name" value="CheY-like"/>
    <property type="match status" value="1"/>
</dbReference>
<dbReference type="AlphaFoldDB" id="A3VGC3"/>
<name>A3VGC3_9RHOB</name>
<dbReference type="eggNOG" id="COG2208">
    <property type="taxonomic scope" value="Bacteria"/>
</dbReference>
<dbReference type="InterPro" id="IPR036457">
    <property type="entry name" value="PPM-type-like_dom_sf"/>
</dbReference>
<dbReference type="InterPro" id="IPR011006">
    <property type="entry name" value="CheY-like_superfamily"/>
</dbReference>
<keyword evidence="2" id="KW-0597">Phosphoprotein</keyword>
<dbReference type="SMART" id="SM00448">
    <property type="entry name" value="REC"/>
    <property type="match status" value="1"/>
</dbReference>
<keyword evidence="5" id="KW-1185">Reference proteome</keyword>
<evidence type="ECO:0000313" key="4">
    <source>
        <dbReference type="EMBL" id="EAQ12328.1"/>
    </source>
</evidence>
<dbReference type="RefSeq" id="WP_008332523.1">
    <property type="nucleotide sequence ID" value="NZ_CH902578.1"/>
</dbReference>
<accession>A3VGC3</accession>
<feature type="modified residue" description="4-aspartylphosphate" evidence="2">
    <location>
        <position position="71"/>
    </location>
</feature>
<dbReference type="SUPFAM" id="SSF81606">
    <property type="entry name" value="PP2C-like"/>
    <property type="match status" value="1"/>
</dbReference>
<dbReference type="Pfam" id="PF00072">
    <property type="entry name" value="Response_reg"/>
    <property type="match status" value="1"/>
</dbReference>
<evidence type="ECO:0000256" key="1">
    <source>
        <dbReference type="ARBA" id="ARBA00022801"/>
    </source>
</evidence>
<dbReference type="PROSITE" id="PS50110">
    <property type="entry name" value="RESPONSE_REGULATORY"/>
    <property type="match status" value="1"/>
</dbReference>
<dbReference type="GO" id="GO:0016791">
    <property type="term" value="F:phosphatase activity"/>
    <property type="evidence" value="ECO:0007669"/>
    <property type="project" value="TreeGrafter"/>
</dbReference>
<dbReference type="STRING" id="314271.RB2654_13620"/>
<dbReference type="PANTHER" id="PTHR43156:SF2">
    <property type="entry name" value="STAGE II SPORULATION PROTEIN E"/>
    <property type="match status" value="1"/>
</dbReference>
<dbReference type="Proteomes" id="UP000002931">
    <property type="component" value="Unassembled WGS sequence"/>
</dbReference>
<dbReference type="Gene3D" id="3.40.50.2300">
    <property type="match status" value="1"/>
</dbReference>
<protein>
    <submittedName>
        <fullName evidence="4">Response regulator</fullName>
    </submittedName>
</protein>
<gene>
    <name evidence="4" type="ORF">RB2654_13620</name>
</gene>
<dbReference type="InterPro" id="IPR001789">
    <property type="entry name" value="Sig_transdc_resp-reg_receiver"/>
</dbReference>
<comment type="caution">
    <text evidence="4">The sequence shown here is derived from an EMBL/GenBank/DDBJ whole genome shotgun (WGS) entry which is preliminary data.</text>
</comment>
<proteinExistence type="predicted"/>
<evidence type="ECO:0000256" key="2">
    <source>
        <dbReference type="PROSITE-ProRule" id="PRU00169"/>
    </source>
</evidence>
<evidence type="ECO:0000313" key="5">
    <source>
        <dbReference type="Proteomes" id="UP000002931"/>
    </source>
</evidence>
<dbReference type="eggNOG" id="COG3706">
    <property type="taxonomic scope" value="Bacteria"/>
</dbReference>
<evidence type="ECO:0000259" key="3">
    <source>
        <dbReference type="PROSITE" id="PS50110"/>
    </source>
</evidence>
<dbReference type="SMART" id="SM00331">
    <property type="entry name" value="PP2C_SIG"/>
    <property type="match status" value="1"/>
</dbReference>
<dbReference type="PANTHER" id="PTHR43156">
    <property type="entry name" value="STAGE II SPORULATION PROTEIN E-RELATED"/>
    <property type="match status" value="1"/>
</dbReference>
<feature type="domain" description="Response regulatory" evidence="3">
    <location>
        <begin position="22"/>
        <end position="138"/>
    </location>
</feature>
<reference evidence="4 5" key="1">
    <citation type="journal article" date="2010" name="J. Bacteriol.">
        <title>Genome sequences of Pelagibaca bermudensis HTCC2601T and Maritimibacter alkaliphilus HTCC2654T, the type strains of two marine Roseobacter genera.</title>
        <authorList>
            <person name="Thrash J.C."/>
            <person name="Cho J.C."/>
            <person name="Ferriera S."/>
            <person name="Johnson J."/>
            <person name="Vergin K.L."/>
            <person name="Giovannoni S.J."/>
        </authorList>
    </citation>
    <scope>NUCLEOTIDE SEQUENCE [LARGE SCALE GENOMIC DNA]</scope>
    <source>
        <strain evidence="4 5">HTCC2654</strain>
    </source>
</reference>
<dbReference type="Pfam" id="PF07228">
    <property type="entry name" value="SpoIIE"/>
    <property type="match status" value="1"/>
</dbReference>
<keyword evidence="1" id="KW-0378">Hydrolase</keyword>
<dbReference type="HOGENOM" id="CLU_000445_43_7_5"/>